<dbReference type="Proteomes" id="UP000054560">
    <property type="component" value="Unassembled WGS sequence"/>
</dbReference>
<dbReference type="AlphaFoldDB" id="A0A0L0FKM3"/>
<dbReference type="PANTHER" id="PTHR21562:SF83">
    <property type="entry name" value="PECTIN ACETYLESTERASE 4"/>
    <property type="match status" value="1"/>
</dbReference>
<dbReference type="eggNOG" id="ENOG502S6R8">
    <property type="taxonomic scope" value="Eukaryota"/>
</dbReference>
<name>A0A0L0FKM3_9EUKA</name>
<accession>A0A0L0FKM3</accession>
<dbReference type="EMBL" id="KQ242765">
    <property type="protein sequence ID" value="KNC77334.1"/>
    <property type="molecule type" value="Genomic_DNA"/>
</dbReference>
<evidence type="ECO:0000256" key="1">
    <source>
        <dbReference type="SAM" id="SignalP"/>
    </source>
</evidence>
<evidence type="ECO:0008006" key="4">
    <source>
        <dbReference type="Google" id="ProtNLM"/>
    </source>
</evidence>
<keyword evidence="3" id="KW-1185">Reference proteome</keyword>
<proteinExistence type="predicted"/>
<keyword evidence="1" id="KW-0732">Signal</keyword>
<dbReference type="Pfam" id="PF03283">
    <property type="entry name" value="PAE"/>
    <property type="match status" value="1"/>
</dbReference>
<dbReference type="InterPro" id="IPR004963">
    <property type="entry name" value="PAE/NOTUM"/>
</dbReference>
<reference evidence="2 3" key="1">
    <citation type="submission" date="2011-02" db="EMBL/GenBank/DDBJ databases">
        <title>The Genome Sequence of Sphaeroforma arctica JP610.</title>
        <authorList>
            <consortium name="The Broad Institute Genome Sequencing Platform"/>
            <person name="Russ C."/>
            <person name="Cuomo C."/>
            <person name="Young S.K."/>
            <person name="Zeng Q."/>
            <person name="Gargeya S."/>
            <person name="Alvarado L."/>
            <person name="Berlin A."/>
            <person name="Chapman S.B."/>
            <person name="Chen Z."/>
            <person name="Freedman E."/>
            <person name="Gellesch M."/>
            <person name="Goldberg J."/>
            <person name="Griggs A."/>
            <person name="Gujja S."/>
            <person name="Heilman E."/>
            <person name="Heiman D."/>
            <person name="Howarth C."/>
            <person name="Mehta T."/>
            <person name="Neiman D."/>
            <person name="Pearson M."/>
            <person name="Roberts A."/>
            <person name="Saif S."/>
            <person name="Shea T."/>
            <person name="Shenoy N."/>
            <person name="Sisk P."/>
            <person name="Stolte C."/>
            <person name="Sykes S."/>
            <person name="White J."/>
            <person name="Yandava C."/>
            <person name="Burger G."/>
            <person name="Gray M.W."/>
            <person name="Holland P.W.H."/>
            <person name="King N."/>
            <person name="Lang F.B.F."/>
            <person name="Roger A.J."/>
            <person name="Ruiz-Trillo I."/>
            <person name="Haas B."/>
            <person name="Nusbaum C."/>
            <person name="Birren B."/>
        </authorList>
    </citation>
    <scope>NUCLEOTIDE SEQUENCE [LARGE SCALE GENOMIC DNA]</scope>
    <source>
        <strain evidence="2 3">JP610</strain>
    </source>
</reference>
<dbReference type="OrthoDB" id="2015280at2759"/>
<organism evidence="2 3">
    <name type="scientific">Sphaeroforma arctica JP610</name>
    <dbReference type="NCBI Taxonomy" id="667725"/>
    <lineage>
        <taxon>Eukaryota</taxon>
        <taxon>Ichthyosporea</taxon>
        <taxon>Ichthyophonida</taxon>
        <taxon>Sphaeroforma</taxon>
    </lineage>
</organism>
<evidence type="ECO:0000313" key="2">
    <source>
        <dbReference type="EMBL" id="KNC77334.1"/>
    </source>
</evidence>
<sequence>MLRSLSAVALVVSQVADAASARADPKQELHEFLQTVQDMVVPNPTHAPLPGARADINSLAEVIGINVTSSLLSVQPVPIDAYTDFAVCGIDLASGQDCNMTYLRANQGASKGWIVRPDPTETKAICNDGTPFAFQVFPGSTDNVMFWFQGGGGCYNYETCRAVPVATINFRPEDSGIFDFSNSENPVVKGGWSIIVNNYCSGDLFLGNTTMVTNSSDSEGENSTIHFRGVQNTLEVFGYYDRHLQGLNETNPTSHRLSVSGCSAGSLGAQIWNDYMVQNYRAERTLLDSYIGMLPEYFGVFVRNLGSCQVGEDILGWTEEMVAVCNAGGLYSFENYVYGPFLKSHVGYPSGYLGSFDDATQKLFYVLSSSDDYESGVLSFAPAFGESQKFTSTLFGILDNYTDINAASTYYLVDSAMHCFLPRESLYNATLTTAPHGGEQSMLEYIDAFLNVAVTPLYTEEDKL</sequence>
<gene>
    <name evidence="2" type="ORF">SARC_10201</name>
</gene>
<dbReference type="PANTHER" id="PTHR21562">
    <property type="entry name" value="NOTUM-RELATED"/>
    <property type="match status" value="1"/>
</dbReference>
<protein>
    <recommendedName>
        <fullName evidence="4">Pectin acetylesterase</fullName>
    </recommendedName>
</protein>
<dbReference type="RefSeq" id="XP_014151236.1">
    <property type="nucleotide sequence ID" value="XM_014295761.1"/>
</dbReference>
<dbReference type="GO" id="GO:0016787">
    <property type="term" value="F:hydrolase activity"/>
    <property type="evidence" value="ECO:0007669"/>
    <property type="project" value="InterPro"/>
</dbReference>
<dbReference type="GeneID" id="25910705"/>
<feature type="signal peptide" evidence="1">
    <location>
        <begin position="1"/>
        <end position="21"/>
    </location>
</feature>
<evidence type="ECO:0000313" key="3">
    <source>
        <dbReference type="Proteomes" id="UP000054560"/>
    </source>
</evidence>
<feature type="chain" id="PRO_5005538151" description="Pectin acetylesterase" evidence="1">
    <location>
        <begin position="22"/>
        <end position="464"/>
    </location>
</feature>